<dbReference type="InterPro" id="IPR001173">
    <property type="entry name" value="Glyco_trans_2-like"/>
</dbReference>
<evidence type="ECO:0000313" key="3">
    <source>
        <dbReference type="Proteomes" id="UP000000467"/>
    </source>
</evidence>
<dbReference type="KEGG" id="tpz:Tph_c14130"/>
<dbReference type="SUPFAM" id="SSF53448">
    <property type="entry name" value="Nucleotide-diphospho-sugar transferases"/>
    <property type="match status" value="2"/>
</dbReference>
<keyword evidence="2" id="KW-0808">Transferase</keyword>
<evidence type="ECO:0000259" key="1">
    <source>
        <dbReference type="Pfam" id="PF00535"/>
    </source>
</evidence>
<proteinExistence type="predicted"/>
<evidence type="ECO:0000313" key="2">
    <source>
        <dbReference type="EMBL" id="AFV11623.1"/>
    </source>
</evidence>
<organism evidence="2 3">
    <name type="scientific">Thermacetogenium phaeum (strain ATCC BAA-254 / DSM 26808 / PB)</name>
    <dbReference type="NCBI Taxonomy" id="1089553"/>
    <lineage>
        <taxon>Bacteria</taxon>
        <taxon>Bacillati</taxon>
        <taxon>Bacillota</taxon>
        <taxon>Clostridia</taxon>
        <taxon>Thermoanaerobacterales</taxon>
        <taxon>Thermoanaerobacteraceae</taxon>
        <taxon>Thermacetogenium</taxon>
    </lineage>
</organism>
<dbReference type="OrthoDB" id="9810303at2"/>
<reference evidence="2 3" key="1">
    <citation type="journal article" date="2012" name="BMC Genomics">
        <title>Genome-guided analysis of physiological and morphological traits of the fermentative acetate oxidizer Thermacetogenium phaeum.</title>
        <authorList>
            <person name="Oehler D."/>
            <person name="Poehlein A."/>
            <person name="Leimbach A."/>
            <person name="Muller N."/>
            <person name="Daniel R."/>
            <person name="Gottschalk G."/>
            <person name="Schink B."/>
        </authorList>
    </citation>
    <scope>NUCLEOTIDE SEQUENCE [LARGE SCALE GENOMIC DNA]</scope>
    <source>
        <strain evidence="3">ATCC BAA-254 / DSM 26808 / PB</strain>
    </source>
</reference>
<dbReference type="Proteomes" id="UP000000467">
    <property type="component" value="Chromosome"/>
</dbReference>
<feature type="domain" description="Glycosyltransferase 2-like" evidence="1">
    <location>
        <begin position="5"/>
        <end position="48"/>
    </location>
</feature>
<dbReference type="GO" id="GO:0006487">
    <property type="term" value="P:protein N-linked glycosylation"/>
    <property type="evidence" value="ECO:0007669"/>
    <property type="project" value="TreeGrafter"/>
</dbReference>
<dbReference type="AlphaFoldDB" id="K4LFI3"/>
<accession>K4LFI3</accession>
<gene>
    <name evidence="2" type="ordered locus">Tph_c14130</name>
</gene>
<dbReference type="RefSeq" id="WP_015050503.1">
    <property type="nucleotide sequence ID" value="NC_018870.1"/>
</dbReference>
<dbReference type="HOGENOM" id="CLU_1509920_0_0_9"/>
<dbReference type="GO" id="GO:0016740">
    <property type="term" value="F:transferase activity"/>
    <property type="evidence" value="ECO:0007669"/>
    <property type="project" value="UniProtKB-KW"/>
</dbReference>
<dbReference type="PANTHER" id="PTHR10859">
    <property type="entry name" value="GLYCOSYL TRANSFERASE"/>
    <property type="match status" value="1"/>
</dbReference>
<sequence>MLLGIVIPVYNEEMRLLSMFRVIREELKGIDYVVIIADDGSSDGTVEVRTLIRALVSWGFASLARLLTGLPYRDFQCGCKAFTAEAAHALFLEPFRCGKFAFDVEVLLRARDVGFVVTEVPVLWRAGDGSKVRLLKHGLEMLKSLLALRAAYGRGGARARVALRPGGGGSRLHGADVP</sequence>
<dbReference type="PANTHER" id="PTHR10859:SF91">
    <property type="entry name" value="DOLICHYL-PHOSPHATE BETA-GLUCOSYLTRANSFERASE"/>
    <property type="match status" value="1"/>
</dbReference>
<protein>
    <submittedName>
        <fullName evidence="2">Putative glycosyl transferase, family 2</fullName>
    </submittedName>
</protein>
<dbReference type="eggNOG" id="COG0463">
    <property type="taxonomic scope" value="Bacteria"/>
</dbReference>
<keyword evidence="3" id="KW-1185">Reference proteome</keyword>
<dbReference type="InterPro" id="IPR029044">
    <property type="entry name" value="Nucleotide-diphossugar_trans"/>
</dbReference>
<dbReference type="Pfam" id="PF00535">
    <property type="entry name" value="Glycos_transf_2"/>
    <property type="match status" value="1"/>
</dbReference>
<dbReference type="STRING" id="1089553.Tph_c14130"/>
<name>K4LFI3_THEPS</name>
<dbReference type="Gene3D" id="3.90.550.10">
    <property type="entry name" value="Spore Coat Polysaccharide Biosynthesis Protein SpsA, Chain A"/>
    <property type="match status" value="2"/>
</dbReference>
<dbReference type="EMBL" id="CP003732">
    <property type="protein sequence ID" value="AFV11623.1"/>
    <property type="molecule type" value="Genomic_DNA"/>
</dbReference>